<keyword evidence="5 10" id="KW-0547">Nucleotide-binding</keyword>
<keyword evidence="4" id="KW-0677">Repeat</keyword>
<reference evidence="15" key="1">
    <citation type="submission" date="2015-12" db="EMBL/GenBank/DDBJ databases">
        <authorList>
            <person name="Shamseldin A."/>
            <person name="Moawad H."/>
            <person name="Abd El-Rahim W.M."/>
            <person name="Sadowsky M.J."/>
        </authorList>
    </citation>
    <scope>NUCLEOTIDE SEQUENCE [LARGE SCALE GENOMIC DNA]</scope>
    <source>
        <strain evidence="15">JAM AC0309</strain>
    </source>
</reference>
<dbReference type="GO" id="GO:0045717">
    <property type="term" value="P:negative regulation of fatty acid biosynthetic process"/>
    <property type="evidence" value="ECO:0007669"/>
    <property type="project" value="UniProtKB-ARBA"/>
</dbReference>
<protein>
    <recommendedName>
        <fullName evidence="1">non-specific serine/threonine protein kinase</fullName>
        <ecNumber evidence="1">2.7.11.1</ecNumber>
    </recommendedName>
</protein>
<evidence type="ECO:0000259" key="12">
    <source>
        <dbReference type="PROSITE" id="PS50011"/>
    </source>
</evidence>
<evidence type="ECO:0000256" key="5">
    <source>
        <dbReference type="ARBA" id="ARBA00022741"/>
    </source>
</evidence>
<dbReference type="GO" id="GO:0004674">
    <property type="term" value="F:protein serine/threonine kinase activity"/>
    <property type="evidence" value="ECO:0007669"/>
    <property type="project" value="UniProtKB-KW"/>
</dbReference>
<dbReference type="KEGG" id="malk:MalAC0309_0240"/>
<evidence type="ECO:0000256" key="2">
    <source>
        <dbReference type="ARBA" id="ARBA00022527"/>
    </source>
</evidence>
<evidence type="ECO:0000256" key="7">
    <source>
        <dbReference type="ARBA" id="ARBA00022840"/>
    </source>
</evidence>
<comment type="catalytic activity">
    <reaction evidence="8">
        <text>L-threonyl-[protein] + ATP = O-phospho-L-threonyl-[protein] + ADP + H(+)</text>
        <dbReference type="Rhea" id="RHEA:46608"/>
        <dbReference type="Rhea" id="RHEA-COMP:11060"/>
        <dbReference type="Rhea" id="RHEA-COMP:11605"/>
        <dbReference type="ChEBI" id="CHEBI:15378"/>
        <dbReference type="ChEBI" id="CHEBI:30013"/>
        <dbReference type="ChEBI" id="CHEBI:30616"/>
        <dbReference type="ChEBI" id="CHEBI:61977"/>
        <dbReference type="ChEBI" id="CHEBI:456216"/>
        <dbReference type="EC" id="2.7.11.1"/>
    </reaction>
</comment>
<proteinExistence type="predicted"/>
<dbReference type="GO" id="GO:0005524">
    <property type="term" value="F:ATP binding"/>
    <property type="evidence" value="ECO:0007669"/>
    <property type="project" value="UniProtKB-UniRule"/>
</dbReference>
<dbReference type="Gene3D" id="1.10.510.10">
    <property type="entry name" value="Transferase(Phosphotransferase) domain 1"/>
    <property type="match status" value="1"/>
</dbReference>
<evidence type="ECO:0000256" key="6">
    <source>
        <dbReference type="ARBA" id="ARBA00022777"/>
    </source>
</evidence>
<dbReference type="PROSITE" id="PS51178">
    <property type="entry name" value="PASTA"/>
    <property type="match status" value="3"/>
</dbReference>
<evidence type="ECO:0000256" key="10">
    <source>
        <dbReference type="PROSITE-ProRule" id="PRU10141"/>
    </source>
</evidence>
<feature type="domain" description="PASTA" evidence="13">
    <location>
        <begin position="371"/>
        <end position="437"/>
    </location>
</feature>
<dbReference type="InterPro" id="IPR011009">
    <property type="entry name" value="Kinase-like_dom_sf"/>
</dbReference>
<dbReference type="NCBIfam" id="NF033483">
    <property type="entry name" value="PknB_PASTA_kin"/>
    <property type="match status" value="1"/>
</dbReference>
<keyword evidence="11" id="KW-0472">Membrane</keyword>
<feature type="domain" description="Protein kinase" evidence="12">
    <location>
        <begin position="15"/>
        <end position="282"/>
    </location>
</feature>
<dbReference type="SUPFAM" id="SSF56112">
    <property type="entry name" value="Protein kinase-like (PK-like)"/>
    <property type="match status" value="1"/>
</dbReference>
<accession>A0A0U5BKM1</accession>
<dbReference type="InterPro" id="IPR005543">
    <property type="entry name" value="PASTA_dom"/>
</dbReference>
<evidence type="ECO:0000313" key="14">
    <source>
        <dbReference type="EMBL" id="BAU31116.1"/>
    </source>
</evidence>
<dbReference type="PANTHER" id="PTHR43289">
    <property type="entry name" value="MITOGEN-ACTIVATED PROTEIN KINASE KINASE KINASE 20-RELATED"/>
    <property type="match status" value="1"/>
</dbReference>
<keyword evidence="2" id="KW-0723">Serine/threonine-protein kinase</keyword>
<keyword evidence="6 14" id="KW-0418">Kinase</keyword>
<evidence type="ECO:0000256" key="8">
    <source>
        <dbReference type="ARBA" id="ARBA00047899"/>
    </source>
</evidence>
<dbReference type="FunFam" id="1.10.510.10:FF:000021">
    <property type="entry name" value="Serine/threonine protein kinase"/>
    <property type="match status" value="1"/>
</dbReference>
<feature type="transmembrane region" description="Helical" evidence="11">
    <location>
        <begin position="339"/>
        <end position="361"/>
    </location>
</feature>
<organism evidence="14 15">
    <name type="scientific">Microcella alkaliphila</name>
    <dbReference type="NCBI Taxonomy" id="279828"/>
    <lineage>
        <taxon>Bacteria</taxon>
        <taxon>Bacillati</taxon>
        <taxon>Actinomycetota</taxon>
        <taxon>Actinomycetes</taxon>
        <taxon>Micrococcales</taxon>
        <taxon>Microbacteriaceae</taxon>
        <taxon>Microcella</taxon>
    </lineage>
</organism>
<keyword evidence="11" id="KW-0812">Transmembrane</keyword>
<dbReference type="CDD" id="cd14014">
    <property type="entry name" value="STKc_PknB_like"/>
    <property type="match status" value="1"/>
</dbReference>
<name>A0A0U5BKM1_9MICO</name>
<feature type="binding site" evidence="10">
    <location>
        <position position="44"/>
    </location>
    <ligand>
        <name>ATP</name>
        <dbReference type="ChEBI" id="CHEBI:30616"/>
    </ligand>
</feature>
<dbReference type="PROSITE" id="PS50011">
    <property type="entry name" value="PROTEIN_KINASE_DOM"/>
    <property type="match status" value="1"/>
</dbReference>
<dbReference type="Pfam" id="PF03793">
    <property type="entry name" value="PASTA"/>
    <property type="match status" value="3"/>
</dbReference>
<dbReference type="PROSITE" id="PS00108">
    <property type="entry name" value="PROTEIN_KINASE_ST"/>
    <property type="match status" value="1"/>
</dbReference>
<keyword evidence="3" id="KW-0808">Transferase</keyword>
<evidence type="ECO:0000259" key="13">
    <source>
        <dbReference type="PROSITE" id="PS51178"/>
    </source>
</evidence>
<dbReference type="FunFam" id="3.30.200.20:FF:000035">
    <property type="entry name" value="Serine/threonine protein kinase Stk1"/>
    <property type="match status" value="1"/>
</dbReference>
<dbReference type="InterPro" id="IPR000719">
    <property type="entry name" value="Prot_kinase_dom"/>
</dbReference>
<dbReference type="Gene3D" id="3.30.10.20">
    <property type="match status" value="3"/>
</dbReference>
<dbReference type="Pfam" id="PF00069">
    <property type="entry name" value="Pkinase"/>
    <property type="match status" value="1"/>
</dbReference>
<evidence type="ECO:0000256" key="3">
    <source>
        <dbReference type="ARBA" id="ARBA00022679"/>
    </source>
</evidence>
<dbReference type="Proteomes" id="UP000218965">
    <property type="component" value="Chromosome"/>
</dbReference>
<dbReference type="SMART" id="SM00220">
    <property type="entry name" value="S_TKc"/>
    <property type="match status" value="1"/>
</dbReference>
<keyword evidence="7 10" id="KW-0067">ATP-binding</keyword>
<evidence type="ECO:0000256" key="9">
    <source>
        <dbReference type="ARBA" id="ARBA00048679"/>
    </source>
</evidence>
<dbReference type="PROSITE" id="PS00107">
    <property type="entry name" value="PROTEIN_KINASE_ATP"/>
    <property type="match status" value="1"/>
</dbReference>
<dbReference type="CDD" id="cd06577">
    <property type="entry name" value="PASTA_pknB"/>
    <property type="match status" value="2"/>
</dbReference>
<evidence type="ECO:0000256" key="1">
    <source>
        <dbReference type="ARBA" id="ARBA00012513"/>
    </source>
</evidence>
<evidence type="ECO:0000313" key="15">
    <source>
        <dbReference type="Proteomes" id="UP000218965"/>
    </source>
</evidence>
<dbReference type="PANTHER" id="PTHR43289:SF6">
    <property type="entry name" value="SERINE_THREONINE-PROTEIN KINASE NEKL-3"/>
    <property type="match status" value="1"/>
</dbReference>
<evidence type="ECO:0000256" key="11">
    <source>
        <dbReference type="SAM" id="Phobius"/>
    </source>
</evidence>
<dbReference type="OrthoDB" id="9762169at2"/>
<dbReference type="InterPro" id="IPR008271">
    <property type="entry name" value="Ser/Thr_kinase_AS"/>
</dbReference>
<comment type="catalytic activity">
    <reaction evidence="9">
        <text>L-seryl-[protein] + ATP = O-phospho-L-seryl-[protein] + ADP + H(+)</text>
        <dbReference type="Rhea" id="RHEA:17989"/>
        <dbReference type="Rhea" id="RHEA-COMP:9863"/>
        <dbReference type="Rhea" id="RHEA-COMP:11604"/>
        <dbReference type="ChEBI" id="CHEBI:15378"/>
        <dbReference type="ChEBI" id="CHEBI:29999"/>
        <dbReference type="ChEBI" id="CHEBI:30616"/>
        <dbReference type="ChEBI" id="CHEBI:83421"/>
        <dbReference type="ChEBI" id="CHEBI:456216"/>
        <dbReference type="EC" id="2.7.11.1"/>
    </reaction>
</comment>
<gene>
    <name evidence="14" type="ORF">MalAC0309_0240</name>
</gene>
<dbReference type="EMBL" id="AP017315">
    <property type="protein sequence ID" value="BAU31116.1"/>
    <property type="molecule type" value="Genomic_DNA"/>
</dbReference>
<feature type="domain" description="PASTA" evidence="13">
    <location>
        <begin position="506"/>
        <end position="567"/>
    </location>
</feature>
<feature type="domain" description="PASTA" evidence="13">
    <location>
        <begin position="438"/>
        <end position="505"/>
    </location>
</feature>
<dbReference type="AlphaFoldDB" id="A0A0U5BKM1"/>
<sequence>MDSTTPGTRLIAGRYELGALIGRGGMSDVHIATDARLGRRVAVKLLKSSLASDPVFRTRFRQEAQAAARMAHPTIVRVFDAGEEVRREADGSETVIPFIVMEHVDGRLLKDMVLDGPLPAAEASQIIEQVLTALEYSHRAGVVHRDVKPGNIMVTATGQVKVMDFGIARAISDSSATVAQTSTILGTAQYFSPEQARGETVDARTDLYSTGVVLFELLTGRPPFRGDSPVAVAYQHVSEVPPTPSSLNPAVSPALDAVVMHALAKDRFQRFQTAAEFRADLSAAAAGQVPPRRTDSDNDPTMSLFGVNPQATAGTEAAMRQLTIDDDDRRTRTQSRPPVAWIWSGIVVVAVLIAAVLFWAFTLDRDGGLVGTVAVEVPDVVGLAFEDGEAILIDENLRVSAIQETGTAEDEGLILRTEPSPGISVSPGQEIRVFVSSGAARVQMPDVRNLDIAAATAQIESRGLVVGTVTSENSGTIRANVVIRTDPDTGVQLREGDIVNLTISNGLVSVPDLRNLPIGDATAQARNLGLQVTVQADGGCQGAIVVGQSLPPGDQPQSSPITLVYCSGAAGGGSDG</sequence>
<keyword evidence="11" id="KW-1133">Transmembrane helix</keyword>
<evidence type="ECO:0000256" key="4">
    <source>
        <dbReference type="ARBA" id="ARBA00022737"/>
    </source>
</evidence>
<dbReference type="InterPro" id="IPR017441">
    <property type="entry name" value="Protein_kinase_ATP_BS"/>
</dbReference>
<dbReference type="SMART" id="SM00740">
    <property type="entry name" value="PASTA"/>
    <property type="match status" value="3"/>
</dbReference>
<dbReference type="Gene3D" id="3.30.200.20">
    <property type="entry name" value="Phosphorylase Kinase, domain 1"/>
    <property type="match status" value="1"/>
</dbReference>
<dbReference type="EC" id="2.7.11.1" evidence="1"/>
<dbReference type="RefSeq" id="WP_096420109.1">
    <property type="nucleotide sequence ID" value="NZ_AP017315.1"/>
</dbReference>
<reference evidence="14 15" key="2">
    <citation type="submission" date="2016-01" db="EMBL/GenBank/DDBJ databases">
        <title>Microcella alkaliphila JAM AC0309 whole genome shotgun sequence.</title>
        <authorList>
            <person name="Kurata A."/>
            <person name="Hirose Y."/>
            <person name="Kishimoto N."/>
            <person name="Kobayashi T."/>
        </authorList>
    </citation>
    <scope>NUCLEOTIDE SEQUENCE [LARGE SCALE GENOMIC DNA]</scope>
    <source>
        <strain evidence="14 15">JAM AC0309</strain>
    </source>
</reference>